<gene>
    <name evidence="2" type="ORF">Godav_018432</name>
</gene>
<accession>A0A7J8QWF4</accession>
<dbReference type="Gene3D" id="3.40.50.2000">
    <property type="entry name" value="Glycogen Phosphorylase B"/>
    <property type="match status" value="1"/>
</dbReference>
<proteinExistence type="predicted"/>
<organism evidence="2 3">
    <name type="scientific">Gossypium davidsonii</name>
    <name type="common">Davidson's cotton</name>
    <name type="synonym">Gossypium klotzschianum subsp. davidsonii</name>
    <dbReference type="NCBI Taxonomy" id="34287"/>
    <lineage>
        <taxon>Eukaryota</taxon>
        <taxon>Viridiplantae</taxon>
        <taxon>Streptophyta</taxon>
        <taxon>Embryophyta</taxon>
        <taxon>Tracheophyta</taxon>
        <taxon>Spermatophyta</taxon>
        <taxon>Magnoliopsida</taxon>
        <taxon>eudicotyledons</taxon>
        <taxon>Gunneridae</taxon>
        <taxon>Pentapetalae</taxon>
        <taxon>rosids</taxon>
        <taxon>malvids</taxon>
        <taxon>Malvales</taxon>
        <taxon>Malvaceae</taxon>
        <taxon>Malvoideae</taxon>
        <taxon>Gossypium</taxon>
    </lineage>
</organism>
<protein>
    <submittedName>
        <fullName evidence="2">Uncharacterized protein</fullName>
    </submittedName>
</protein>
<evidence type="ECO:0000256" key="1">
    <source>
        <dbReference type="SAM" id="MobiDB-lite"/>
    </source>
</evidence>
<feature type="compositionally biased region" description="Basic and acidic residues" evidence="1">
    <location>
        <begin position="87"/>
        <end position="103"/>
    </location>
</feature>
<sequence length="103" mass="11439">MARPKASSRVLDFICSILLSSRALESICYRVLILAWPMIAEQALNARMVVEEFKVGRRVESTCNGMKPGFLKWGKVDEDGEGVNGRSDGKTSEEKSERSCRVG</sequence>
<dbReference type="AlphaFoldDB" id="A0A7J8QWF4"/>
<dbReference type="EMBL" id="JABFAC010000001">
    <property type="protein sequence ID" value="MBA0605901.1"/>
    <property type="molecule type" value="Genomic_DNA"/>
</dbReference>
<feature type="region of interest" description="Disordered" evidence="1">
    <location>
        <begin position="75"/>
        <end position="103"/>
    </location>
</feature>
<dbReference type="Proteomes" id="UP000593561">
    <property type="component" value="Unassembled WGS sequence"/>
</dbReference>
<evidence type="ECO:0000313" key="2">
    <source>
        <dbReference type="EMBL" id="MBA0605901.1"/>
    </source>
</evidence>
<evidence type="ECO:0000313" key="3">
    <source>
        <dbReference type="Proteomes" id="UP000593561"/>
    </source>
</evidence>
<reference evidence="2 3" key="1">
    <citation type="journal article" date="2019" name="Genome Biol. Evol.">
        <title>Insights into the evolution of the New World diploid cottons (Gossypium, subgenus Houzingenia) based on genome sequencing.</title>
        <authorList>
            <person name="Grover C.E."/>
            <person name="Arick M.A. 2nd"/>
            <person name="Thrash A."/>
            <person name="Conover J.L."/>
            <person name="Sanders W.S."/>
            <person name="Peterson D.G."/>
            <person name="Frelichowski J.E."/>
            <person name="Scheffler J.A."/>
            <person name="Scheffler B.E."/>
            <person name="Wendel J.F."/>
        </authorList>
    </citation>
    <scope>NUCLEOTIDE SEQUENCE [LARGE SCALE GENOMIC DNA]</scope>
    <source>
        <strain evidence="2">27</strain>
        <tissue evidence="2">Leaf</tissue>
    </source>
</reference>
<name>A0A7J8QWF4_GOSDV</name>
<keyword evidence="3" id="KW-1185">Reference proteome</keyword>
<comment type="caution">
    <text evidence="2">The sequence shown here is derived from an EMBL/GenBank/DDBJ whole genome shotgun (WGS) entry which is preliminary data.</text>
</comment>
<dbReference type="SUPFAM" id="SSF53756">
    <property type="entry name" value="UDP-Glycosyltransferase/glycogen phosphorylase"/>
    <property type="match status" value="1"/>
</dbReference>